<protein>
    <submittedName>
        <fullName evidence="1">Uncharacterized protein</fullName>
    </submittedName>
</protein>
<dbReference type="HOGENOM" id="CLU_1409431_0_0_1"/>
<gene>
    <name evidence="1" type="ORF">PGTG_13412</name>
</gene>
<dbReference type="VEuPathDB" id="FungiDB:PGTG_13412"/>
<organism evidence="1 2">
    <name type="scientific">Puccinia graminis f. sp. tritici (strain CRL 75-36-700-3 / race SCCL)</name>
    <name type="common">Black stem rust fungus</name>
    <dbReference type="NCBI Taxonomy" id="418459"/>
    <lineage>
        <taxon>Eukaryota</taxon>
        <taxon>Fungi</taxon>
        <taxon>Dikarya</taxon>
        <taxon>Basidiomycota</taxon>
        <taxon>Pucciniomycotina</taxon>
        <taxon>Pucciniomycetes</taxon>
        <taxon>Pucciniales</taxon>
        <taxon>Pucciniaceae</taxon>
        <taxon>Puccinia</taxon>
    </lineage>
</organism>
<reference key="1">
    <citation type="submission" date="2007-01" db="EMBL/GenBank/DDBJ databases">
        <title>The Genome Sequence of Puccinia graminis f. sp. tritici Strain CRL 75-36-700-3.</title>
        <authorList>
            <consortium name="The Broad Institute Genome Sequencing Platform"/>
            <person name="Birren B."/>
            <person name="Lander E."/>
            <person name="Galagan J."/>
            <person name="Nusbaum C."/>
            <person name="Devon K."/>
            <person name="Cuomo C."/>
            <person name="Jaffe D."/>
            <person name="Butler J."/>
            <person name="Alvarez P."/>
            <person name="Gnerre S."/>
            <person name="Grabherr M."/>
            <person name="Mauceli E."/>
            <person name="Brockman W."/>
            <person name="Young S."/>
            <person name="LaButti K."/>
            <person name="Sykes S."/>
            <person name="DeCaprio D."/>
            <person name="Crawford M."/>
            <person name="Koehrsen M."/>
            <person name="Engels R."/>
            <person name="Montgomery P."/>
            <person name="Pearson M."/>
            <person name="Howarth C."/>
            <person name="Larson L."/>
            <person name="White J."/>
            <person name="Zeng Q."/>
            <person name="Kodira C."/>
            <person name="Yandava C."/>
            <person name="Alvarado L."/>
            <person name="O'Leary S."/>
            <person name="Szabo L."/>
            <person name="Dean R."/>
            <person name="Schein J."/>
        </authorList>
    </citation>
    <scope>NUCLEOTIDE SEQUENCE</scope>
    <source>
        <strain>CRL 75-36-700-3</strain>
    </source>
</reference>
<sequence length="193" mass="21860">MSGQQAEEIEVEPYTTVIVSSDDLADLFIEAHNKLTELLEEEAGGFDRAPTRRHINSVPLVFEKTTKEIQTILVESVARKVNLLHEMLSDSISLQKLHTAHLRDGIKILQDIEETVEQISSLVHSSWTLRDRKPGCGFQIEEGPEELLKRYRAERVQSRLADKFYSLGDLLESHFALLPLPTHGVYRGSDRGV</sequence>
<dbReference type="OrthoDB" id="2513087at2759"/>
<dbReference type="KEGG" id="pgr:PGTG_13412"/>
<dbReference type="RefSeq" id="XP_003332045.2">
    <property type="nucleotide sequence ID" value="XM_003331997.2"/>
</dbReference>
<proteinExistence type="predicted"/>
<dbReference type="Proteomes" id="UP000008783">
    <property type="component" value="Unassembled WGS sequence"/>
</dbReference>
<evidence type="ECO:0000313" key="2">
    <source>
        <dbReference type="Proteomes" id="UP000008783"/>
    </source>
</evidence>
<dbReference type="AlphaFoldDB" id="E3KTM9"/>
<keyword evidence="2" id="KW-1185">Reference proteome</keyword>
<dbReference type="GeneID" id="10538688"/>
<dbReference type="InParanoid" id="E3KTM9"/>
<reference evidence="2" key="2">
    <citation type="journal article" date="2011" name="Proc. Natl. Acad. Sci. U.S.A.">
        <title>Obligate biotrophy features unraveled by the genomic analysis of rust fungi.</title>
        <authorList>
            <person name="Duplessis S."/>
            <person name="Cuomo C.A."/>
            <person name="Lin Y.-C."/>
            <person name="Aerts A."/>
            <person name="Tisserant E."/>
            <person name="Veneault-Fourrey C."/>
            <person name="Joly D.L."/>
            <person name="Hacquard S."/>
            <person name="Amselem J."/>
            <person name="Cantarel B.L."/>
            <person name="Chiu R."/>
            <person name="Coutinho P.M."/>
            <person name="Feau N."/>
            <person name="Field M."/>
            <person name="Frey P."/>
            <person name="Gelhaye E."/>
            <person name="Goldberg J."/>
            <person name="Grabherr M.G."/>
            <person name="Kodira C.D."/>
            <person name="Kohler A."/>
            <person name="Kuees U."/>
            <person name="Lindquist E.A."/>
            <person name="Lucas S.M."/>
            <person name="Mago R."/>
            <person name="Mauceli E."/>
            <person name="Morin E."/>
            <person name="Murat C."/>
            <person name="Pangilinan J.L."/>
            <person name="Park R."/>
            <person name="Pearson M."/>
            <person name="Quesneville H."/>
            <person name="Rouhier N."/>
            <person name="Sakthikumar S."/>
            <person name="Salamov A.A."/>
            <person name="Schmutz J."/>
            <person name="Selles B."/>
            <person name="Shapiro H."/>
            <person name="Tanguay P."/>
            <person name="Tuskan G.A."/>
            <person name="Henrissat B."/>
            <person name="Van de Peer Y."/>
            <person name="Rouze P."/>
            <person name="Ellis J.G."/>
            <person name="Dodds P.N."/>
            <person name="Schein J.E."/>
            <person name="Zhong S."/>
            <person name="Hamelin R.C."/>
            <person name="Grigoriev I.V."/>
            <person name="Szabo L.J."/>
            <person name="Martin F."/>
        </authorList>
    </citation>
    <scope>NUCLEOTIDE SEQUENCE [LARGE SCALE GENOMIC DNA]</scope>
    <source>
        <strain evidence="2">CRL 75-36-700-3 / race SCCL</strain>
    </source>
</reference>
<dbReference type="EMBL" id="DS178308">
    <property type="protein sequence ID" value="EFP87626.2"/>
    <property type="molecule type" value="Genomic_DNA"/>
</dbReference>
<evidence type="ECO:0000313" key="1">
    <source>
        <dbReference type="EMBL" id="EFP87626.2"/>
    </source>
</evidence>
<accession>E3KTM9</accession>
<name>E3KTM9_PUCGT</name>